<name>A0A7N0SXQ2_KALFE</name>
<proteinExistence type="predicted"/>
<accession>A0A7N0SXQ2</accession>
<evidence type="ECO:0000313" key="2">
    <source>
        <dbReference type="Proteomes" id="UP000594263"/>
    </source>
</evidence>
<dbReference type="Gramene" id="Kaladp0011s1251.1.v1.1">
    <property type="protein sequence ID" value="Kaladp0011s1251.1.v1.1.CDS.1"/>
    <property type="gene ID" value="Kaladp0011s1251.v1.1"/>
</dbReference>
<evidence type="ECO:0000313" key="1">
    <source>
        <dbReference type="EnsemblPlants" id="Kaladp0011s1251.1.v1.1.CDS.1"/>
    </source>
</evidence>
<dbReference type="EnsemblPlants" id="Kaladp0011s1251.1.v1.1">
    <property type="protein sequence ID" value="Kaladp0011s1251.1.v1.1.CDS.1"/>
    <property type="gene ID" value="Kaladp0011s1251.v1.1"/>
</dbReference>
<dbReference type="Proteomes" id="UP000594263">
    <property type="component" value="Unplaced"/>
</dbReference>
<dbReference type="AlphaFoldDB" id="A0A7N0SXQ2"/>
<sequence length="62" mass="6678">MKSTAPVVFSLITNRKGWSATKSVGMAKDSKTMTPAVVAAASVPSSLTSMNDLWKMLETYRP</sequence>
<organism evidence="1 2">
    <name type="scientific">Kalanchoe fedtschenkoi</name>
    <name type="common">Lavender scallops</name>
    <name type="synonym">South American air plant</name>
    <dbReference type="NCBI Taxonomy" id="63787"/>
    <lineage>
        <taxon>Eukaryota</taxon>
        <taxon>Viridiplantae</taxon>
        <taxon>Streptophyta</taxon>
        <taxon>Embryophyta</taxon>
        <taxon>Tracheophyta</taxon>
        <taxon>Spermatophyta</taxon>
        <taxon>Magnoliopsida</taxon>
        <taxon>eudicotyledons</taxon>
        <taxon>Gunneridae</taxon>
        <taxon>Pentapetalae</taxon>
        <taxon>Saxifragales</taxon>
        <taxon>Crassulaceae</taxon>
        <taxon>Kalanchoe</taxon>
    </lineage>
</organism>
<keyword evidence="2" id="KW-1185">Reference proteome</keyword>
<reference evidence="1" key="1">
    <citation type="submission" date="2021-01" db="UniProtKB">
        <authorList>
            <consortium name="EnsemblPlants"/>
        </authorList>
    </citation>
    <scope>IDENTIFICATION</scope>
</reference>
<protein>
    <submittedName>
        <fullName evidence="1">Uncharacterized protein</fullName>
    </submittedName>
</protein>